<gene>
    <name evidence="2" type="ORF">H206_05419</name>
</gene>
<dbReference type="EMBL" id="MTKO01000011">
    <property type="protein sequence ID" value="RWX47981.1"/>
    <property type="molecule type" value="Genomic_DNA"/>
</dbReference>
<keyword evidence="1" id="KW-0472">Membrane</keyword>
<sequence length="52" mass="6092">MYRTVFFTAIASMGKMYTVLFLQSRKNFHINMLKKEIIILPNAPENSPTTRQ</sequence>
<comment type="caution">
    <text evidence="2">The sequence shown here is derived from an EMBL/GenBank/DDBJ whole genome shotgun (WGS) entry which is preliminary data.</text>
</comment>
<keyword evidence="3" id="KW-1185">Reference proteome</keyword>
<protein>
    <submittedName>
        <fullName evidence="2">Uncharacterized protein</fullName>
    </submittedName>
</protein>
<evidence type="ECO:0000313" key="3">
    <source>
        <dbReference type="Proteomes" id="UP000287853"/>
    </source>
</evidence>
<evidence type="ECO:0000256" key="1">
    <source>
        <dbReference type="SAM" id="Phobius"/>
    </source>
</evidence>
<accession>A0A3S3SQT7</accession>
<dbReference type="AlphaFoldDB" id="A0A3S3SQT7"/>
<keyword evidence="1" id="KW-1133">Transmembrane helix</keyword>
<reference evidence="2 3" key="1">
    <citation type="submission" date="2017-01" db="EMBL/GenBank/DDBJ databases">
        <title>The cable genome- insights into the physiology and evolution of filamentous bacteria capable of sulfide oxidation via long distance electron transfer.</title>
        <authorList>
            <person name="Schreiber L."/>
            <person name="Bjerg J.T."/>
            <person name="Boggild A."/>
            <person name="Van De Vossenberg J."/>
            <person name="Meysman F."/>
            <person name="Nielsen L.P."/>
            <person name="Schramm A."/>
            <person name="Kjeldsen K.U."/>
        </authorList>
    </citation>
    <scope>NUCLEOTIDE SEQUENCE [LARGE SCALE GENOMIC DNA]</scope>
    <source>
        <strain evidence="2">MCF</strain>
    </source>
</reference>
<dbReference type="Proteomes" id="UP000287853">
    <property type="component" value="Unassembled WGS sequence"/>
</dbReference>
<name>A0A3S3SQT7_9BACT</name>
<evidence type="ECO:0000313" key="2">
    <source>
        <dbReference type="EMBL" id="RWX47981.1"/>
    </source>
</evidence>
<organism evidence="2 3">
    <name type="scientific">Candidatus Electrothrix aarhusensis</name>
    <dbReference type="NCBI Taxonomy" id="1859131"/>
    <lineage>
        <taxon>Bacteria</taxon>
        <taxon>Pseudomonadati</taxon>
        <taxon>Thermodesulfobacteriota</taxon>
        <taxon>Desulfobulbia</taxon>
        <taxon>Desulfobulbales</taxon>
        <taxon>Desulfobulbaceae</taxon>
        <taxon>Candidatus Electrothrix</taxon>
    </lineage>
</organism>
<feature type="transmembrane region" description="Helical" evidence="1">
    <location>
        <begin position="6"/>
        <end position="24"/>
    </location>
</feature>
<keyword evidence="1" id="KW-0812">Transmembrane</keyword>
<proteinExistence type="predicted"/>